<feature type="transmembrane region" description="Helical" evidence="7">
    <location>
        <begin position="12"/>
        <end position="31"/>
    </location>
</feature>
<feature type="domain" description="ABC transmembrane type-1" evidence="8">
    <location>
        <begin position="70"/>
        <end position="262"/>
    </location>
</feature>
<evidence type="ECO:0000256" key="2">
    <source>
        <dbReference type="ARBA" id="ARBA00022448"/>
    </source>
</evidence>
<dbReference type="PROSITE" id="PS50928">
    <property type="entry name" value="ABC_TM1"/>
    <property type="match status" value="1"/>
</dbReference>
<dbReference type="Pfam" id="PF00528">
    <property type="entry name" value="BPD_transp_1"/>
    <property type="match status" value="1"/>
</dbReference>
<sequence length="276" mass="30895">MAASKTIASIRVIAALLVTAAFAFPLYWLFITAFKTVPELKSAVPTFWPETFAWENFKRIFQVAPMHIYTYNTVVMTVVNIFLQINISIITAYAFAKGQFPGKEKLFLVVIAALIVPEQIIFVPTYVMLSKLGWLNTFLALTIPHAASAYSIFLMRQVFKSINNDVIDAAKVDGANKFHIMYRILVPMAKSTVVTLVILKFIGNWNAYFWPLVMTNSEKMRVITVAVAVLKNVANEEAVNYHIVMAGSLIAIAPIIVLFIIAQKHIITAMAHSTFK</sequence>
<proteinExistence type="inferred from homology"/>
<dbReference type="CDD" id="cd06261">
    <property type="entry name" value="TM_PBP2"/>
    <property type="match status" value="1"/>
</dbReference>
<comment type="subcellular location">
    <subcellularLocation>
        <location evidence="1 7">Cell membrane</location>
        <topology evidence="1 7">Multi-pass membrane protein</topology>
    </subcellularLocation>
</comment>
<accession>A0ABM8VQU0</accession>
<dbReference type="InterPro" id="IPR000515">
    <property type="entry name" value="MetI-like"/>
</dbReference>
<feature type="transmembrane region" description="Helical" evidence="7">
    <location>
        <begin position="180"/>
        <end position="202"/>
    </location>
</feature>
<evidence type="ECO:0000256" key="7">
    <source>
        <dbReference type="RuleBase" id="RU363032"/>
    </source>
</evidence>
<dbReference type="Proteomes" id="UP000730618">
    <property type="component" value="Unassembled WGS sequence"/>
</dbReference>
<organism evidence="9 10">
    <name type="scientific">Paenibacillus allorhizosphaerae</name>
    <dbReference type="NCBI Taxonomy" id="2849866"/>
    <lineage>
        <taxon>Bacteria</taxon>
        <taxon>Bacillati</taxon>
        <taxon>Bacillota</taxon>
        <taxon>Bacilli</taxon>
        <taxon>Bacillales</taxon>
        <taxon>Paenibacillaceae</taxon>
        <taxon>Paenibacillus</taxon>
    </lineage>
</organism>
<dbReference type="PANTHER" id="PTHR43744">
    <property type="entry name" value="ABC TRANSPORTER PERMEASE PROTEIN MG189-RELATED-RELATED"/>
    <property type="match status" value="1"/>
</dbReference>
<reference evidence="9 10" key="1">
    <citation type="submission" date="2021-06" db="EMBL/GenBank/DDBJ databases">
        <authorList>
            <person name="Criscuolo A."/>
        </authorList>
    </citation>
    <scope>NUCLEOTIDE SEQUENCE [LARGE SCALE GENOMIC DNA]</scope>
    <source>
        <strain evidence="10">CIP 111802</strain>
    </source>
</reference>
<comment type="similarity">
    <text evidence="7">Belongs to the binding-protein-dependent transport system permease family.</text>
</comment>
<feature type="transmembrane region" description="Helical" evidence="7">
    <location>
        <begin position="133"/>
        <end position="153"/>
    </location>
</feature>
<keyword evidence="6 7" id="KW-0472">Membrane</keyword>
<dbReference type="RefSeq" id="WP_218102032.1">
    <property type="nucleotide sequence ID" value="NZ_CAJVCE010000023.1"/>
</dbReference>
<evidence type="ECO:0000256" key="4">
    <source>
        <dbReference type="ARBA" id="ARBA00022692"/>
    </source>
</evidence>
<dbReference type="EMBL" id="CAJVCE010000023">
    <property type="protein sequence ID" value="CAG7654644.1"/>
    <property type="molecule type" value="Genomic_DNA"/>
</dbReference>
<evidence type="ECO:0000259" key="8">
    <source>
        <dbReference type="PROSITE" id="PS50928"/>
    </source>
</evidence>
<evidence type="ECO:0000313" key="9">
    <source>
        <dbReference type="EMBL" id="CAG7654644.1"/>
    </source>
</evidence>
<name>A0ABM8VQU0_9BACL</name>
<evidence type="ECO:0000256" key="3">
    <source>
        <dbReference type="ARBA" id="ARBA00022475"/>
    </source>
</evidence>
<keyword evidence="10" id="KW-1185">Reference proteome</keyword>
<feature type="transmembrane region" description="Helical" evidence="7">
    <location>
        <begin position="74"/>
        <end position="95"/>
    </location>
</feature>
<feature type="transmembrane region" description="Helical" evidence="7">
    <location>
        <begin position="107"/>
        <end position="127"/>
    </location>
</feature>
<comment type="caution">
    <text evidence="9">The sequence shown here is derived from an EMBL/GenBank/DDBJ whole genome shotgun (WGS) entry which is preliminary data.</text>
</comment>
<keyword evidence="2 7" id="KW-0813">Transport</keyword>
<keyword evidence="4 7" id="KW-0812">Transmembrane</keyword>
<protein>
    <submittedName>
        <fullName evidence="9">Lactose transport system permease protein LacG</fullName>
    </submittedName>
</protein>
<feature type="transmembrane region" description="Helical" evidence="7">
    <location>
        <begin position="241"/>
        <end position="262"/>
    </location>
</feature>
<gene>
    <name evidence="9" type="primary">lacG_2</name>
    <name evidence="9" type="ORF">PAECIP111802_05826</name>
</gene>
<evidence type="ECO:0000313" key="10">
    <source>
        <dbReference type="Proteomes" id="UP000730618"/>
    </source>
</evidence>
<evidence type="ECO:0000256" key="1">
    <source>
        <dbReference type="ARBA" id="ARBA00004651"/>
    </source>
</evidence>
<evidence type="ECO:0000256" key="5">
    <source>
        <dbReference type="ARBA" id="ARBA00022989"/>
    </source>
</evidence>
<keyword evidence="3" id="KW-1003">Cell membrane</keyword>
<evidence type="ECO:0000256" key="6">
    <source>
        <dbReference type="ARBA" id="ARBA00023136"/>
    </source>
</evidence>
<dbReference type="PANTHER" id="PTHR43744:SF12">
    <property type="entry name" value="ABC TRANSPORTER PERMEASE PROTEIN MG189-RELATED"/>
    <property type="match status" value="1"/>
</dbReference>
<keyword evidence="5 7" id="KW-1133">Transmembrane helix</keyword>